<sequence>MESIKTFIREHQKGAIILLFMLIVFIGCSAVSAINVAKHRAEEAAVQTDEVRDKGNASDNTDTPLSKEQKEAISNYDDETKNFIDTLSASVWSAGGGRYSLRFSRDSYTESVNGESNTHSYAITRMEKTGDGYGGTYRTIVFDTDTGTHIVTYADGKGSAVQDVSGNIDKDDSSVISTIKSTSMFAQKDTPYERVETVEDISIKGLNSEITTLLDDSTDKLIEELSTWCAVHYPSATEATWEKTAVIDYETGVVSTNFTLNTENPVSIAITYSLSDKAYDFEL</sequence>
<dbReference type="EMBL" id="CACRTG010000021">
    <property type="protein sequence ID" value="VYT22190.1"/>
    <property type="molecule type" value="Genomic_DNA"/>
</dbReference>
<evidence type="ECO:0000313" key="2">
    <source>
        <dbReference type="EMBL" id="VYT22190.1"/>
    </source>
</evidence>
<protein>
    <recommendedName>
        <fullName evidence="3">Lipoprotein</fullName>
    </recommendedName>
</protein>
<proteinExistence type="predicted"/>
<evidence type="ECO:0000256" key="1">
    <source>
        <dbReference type="SAM" id="MobiDB-lite"/>
    </source>
</evidence>
<accession>A0A6N2UWW6</accession>
<dbReference type="AlphaFoldDB" id="A0A6N2UWW6"/>
<name>A0A6N2UWW6_9FIRM</name>
<evidence type="ECO:0008006" key="3">
    <source>
        <dbReference type="Google" id="ProtNLM"/>
    </source>
</evidence>
<reference evidence="2" key="1">
    <citation type="submission" date="2019-11" db="EMBL/GenBank/DDBJ databases">
        <authorList>
            <person name="Feng L."/>
        </authorList>
    </citation>
    <scope>NUCLEOTIDE SEQUENCE</scope>
    <source>
        <strain evidence="2">CnexileLFYP112</strain>
    </source>
</reference>
<gene>
    <name evidence="2" type="ORF">CNLFYP112_02334</name>
</gene>
<feature type="region of interest" description="Disordered" evidence="1">
    <location>
        <begin position="44"/>
        <end position="68"/>
    </location>
</feature>
<feature type="compositionally biased region" description="Basic and acidic residues" evidence="1">
    <location>
        <begin position="44"/>
        <end position="56"/>
    </location>
</feature>
<dbReference type="PROSITE" id="PS51257">
    <property type="entry name" value="PROKAR_LIPOPROTEIN"/>
    <property type="match status" value="1"/>
</dbReference>
<organism evidence="2">
    <name type="scientific">[Clostridium] nexile</name>
    <dbReference type="NCBI Taxonomy" id="29361"/>
    <lineage>
        <taxon>Bacteria</taxon>
        <taxon>Bacillati</taxon>
        <taxon>Bacillota</taxon>
        <taxon>Clostridia</taxon>
        <taxon>Lachnospirales</taxon>
        <taxon>Lachnospiraceae</taxon>
        <taxon>Tyzzerella</taxon>
    </lineage>
</organism>